<keyword evidence="4" id="KW-1185">Reference proteome</keyword>
<dbReference type="EMBL" id="LBDA02000103">
    <property type="protein sequence ID" value="OIK23505.1"/>
    <property type="molecule type" value="Genomic_DNA"/>
</dbReference>
<gene>
    <name evidence="3" type="ORF">VT52_032185</name>
</gene>
<proteinExistence type="predicted"/>
<feature type="domain" description="Mycothiol-dependent maleylpyruvate isomerase metal-binding" evidence="2">
    <location>
        <begin position="6"/>
        <end position="144"/>
    </location>
</feature>
<evidence type="ECO:0000313" key="4">
    <source>
        <dbReference type="Proteomes" id="UP000034838"/>
    </source>
</evidence>
<dbReference type="Proteomes" id="UP000034838">
    <property type="component" value="Unassembled WGS sequence"/>
</dbReference>
<dbReference type="Pfam" id="PF11716">
    <property type="entry name" value="MDMPI_N"/>
    <property type="match status" value="1"/>
</dbReference>
<sequence length="270" mass="29832">MFLETESFVAALDGVPLEQPVPTCPGWTAGQLLVHVHQAQEWAAVIVETRATQRVSLLEIGGGDLSGDWSEQIHQLTLRALDSFGDPVDRRRLSQWITDGARRLTSALLEAGPDTAVWREFCPPRVRTWARWALLETSLHRADAEVLAAREFRIDTDLAVDSIDQWLAYVREPAAAPFLDPRLANMKGNGERLRFQPTDVDGHEGWLAVCTPQGLATSAWRPGDGDDVVARGTASDLLLLLKRRIPEAGSSVAVTGERALLERWLDNVLC</sequence>
<dbReference type="AlphaFoldDB" id="A0A1J4PRX5"/>
<dbReference type="PANTHER" id="PTHR40758:SF1">
    <property type="entry name" value="CONSERVED PROTEIN"/>
    <property type="match status" value="1"/>
</dbReference>
<dbReference type="GO" id="GO:0005886">
    <property type="term" value="C:plasma membrane"/>
    <property type="evidence" value="ECO:0007669"/>
    <property type="project" value="TreeGrafter"/>
</dbReference>
<dbReference type="PANTHER" id="PTHR40758">
    <property type="entry name" value="CONSERVED PROTEIN"/>
    <property type="match status" value="1"/>
</dbReference>
<dbReference type="InterPro" id="IPR010872">
    <property type="entry name" value="MDMPI_C-term_domain"/>
</dbReference>
<evidence type="ECO:0000259" key="1">
    <source>
        <dbReference type="Pfam" id="PF07398"/>
    </source>
</evidence>
<evidence type="ECO:0000313" key="3">
    <source>
        <dbReference type="EMBL" id="OIK23505.1"/>
    </source>
</evidence>
<dbReference type="InterPro" id="IPR024344">
    <property type="entry name" value="MDMPI_metal-binding"/>
</dbReference>
<dbReference type="Pfam" id="PF07398">
    <property type="entry name" value="MDMPI_C"/>
    <property type="match status" value="1"/>
</dbReference>
<name>A0A1J4PRX5_9ACTN</name>
<protein>
    <recommendedName>
        <fullName evidence="5">Mycothiol-dependent maleylpyruvate isomerase metal-binding domain-containing protein</fullName>
    </recommendedName>
</protein>
<comment type="caution">
    <text evidence="3">The sequence shown here is derived from an EMBL/GenBank/DDBJ whole genome shotgun (WGS) entry which is preliminary data.</text>
</comment>
<dbReference type="GO" id="GO:0046872">
    <property type="term" value="F:metal ion binding"/>
    <property type="evidence" value="ECO:0007669"/>
    <property type="project" value="InterPro"/>
</dbReference>
<accession>A0A1J4PRX5</accession>
<evidence type="ECO:0008006" key="5">
    <source>
        <dbReference type="Google" id="ProtNLM"/>
    </source>
</evidence>
<feature type="domain" description="MDMPI C-terminal" evidence="1">
    <location>
        <begin position="157"/>
        <end position="263"/>
    </location>
</feature>
<reference evidence="3" key="1">
    <citation type="submission" date="2016-10" db="EMBL/GenBank/DDBJ databases">
        <title>Genome sequence of Streptomyces malaysiense MUSC 136.</title>
        <authorList>
            <person name="Lee L.-H."/>
            <person name="Ser H.-L."/>
        </authorList>
    </citation>
    <scope>NUCLEOTIDE SEQUENCE [LARGE SCALE GENOMIC DNA]</scope>
    <source>
        <strain evidence="3">MUSC 136</strain>
    </source>
</reference>
<evidence type="ECO:0000259" key="2">
    <source>
        <dbReference type="Pfam" id="PF11716"/>
    </source>
</evidence>
<organism evidence="3 4">
    <name type="scientific">Streptomyces malaysiense</name>
    <dbReference type="NCBI Taxonomy" id="1428626"/>
    <lineage>
        <taxon>Bacteria</taxon>
        <taxon>Bacillati</taxon>
        <taxon>Actinomycetota</taxon>
        <taxon>Actinomycetes</taxon>
        <taxon>Kitasatosporales</taxon>
        <taxon>Streptomycetaceae</taxon>
        <taxon>Streptomyces</taxon>
    </lineage>
</organism>